<evidence type="ECO:0000256" key="3">
    <source>
        <dbReference type="SAM" id="MobiDB-lite"/>
    </source>
</evidence>
<dbReference type="PANTHER" id="PTHR30055:SF226">
    <property type="entry name" value="HTH-TYPE TRANSCRIPTIONAL REGULATOR PKSA"/>
    <property type="match status" value="1"/>
</dbReference>
<dbReference type="EMBL" id="CP033972">
    <property type="protein sequence ID" value="AZG43815.1"/>
    <property type="molecule type" value="Genomic_DNA"/>
</dbReference>
<dbReference type="GO" id="GO:0003700">
    <property type="term" value="F:DNA-binding transcription factor activity"/>
    <property type="evidence" value="ECO:0007669"/>
    <property type="project" value="TreeGrafter"/>
</dbReference>
<evidence type="ECO:0000256" key="1">
    <source>
        <dbReference type="ARBA" id="ARBA00023125"/>
    </source>
</evidence>
<dbReference type="Pfam" id="PF00440">
    <property type="entry name" value="TetR_N"/>
    <property type="match status" value="1"/>
</dbReference>
<dbReference type="InterPro" id="IPR050109">
    <property type="entry name" value="HTH-type_TetR-like_transc_reg"/>
</dbReference>
<accession>A0A3G8JGT4</accession>
<proteinExistence type="predicted"/>
<evidence type="ECO:0000259" key="4">
    <source>
        <dbReference type="PROSITE" id="PS50977"/>
    </source>
</evidence>
<dbReference type="SUPFAM" id="SSF48498">
    <property type="entry name" value="Tetracyclin repressor-like, C-terminal domain"/>
    <property type="match status" value="1"/>
</dbReference>
<dbReference type="InterPro" id="IPR009057">
    <property type="entry name" value="Homeodomain-like_sf"/>
</dbReference>
<dbReference type="GO" id="GO:0000976">
    <property type="term" value="F:transcription cis-regulatory region binding"/>
    <property type="evidence" value="ECO:0007669"/>
    <property type="project" value="TreeGrafter"/>
</dbReference>
<sequence length="213" mass="23108">MTQTTEPAGRPYGGQSATERRLSRRNRLTEAVLDLVYESGIESLSVGAICERASVSKRHLYLSFSNLDDLTEETLTDVLAHVADRIAAASAELDSDAPRARLIEGAVEEILTAFDDPRVARLYLEAPGNRGLRAARDHAVAHFVTQLLTLLAGDRADDPRAQLIARVLVGGTTEGVALWLRGDVTLERTELVATLTALGVDAVNHILRLKPPH</sequence>
<feature type="region of interest" description="Disordered" evidence="3">
    <location>
        <begin position="1"/>
        <end position="23"/>
    </location>
</feature>
<keyword evidence="1 2" id="KW-0238">DNA-binding</keyword>
<evidence type="ECO:0000256" key="2">
    <source>
        <dbReference type="PROSITE-ProRule" id="PRU00335"/>
    </source>
</evidence>
<protein>
    <submittedName>
        <fullName evidence="5">HTH-type transcriptional regulator BetI</fullName>
    </submittedName>
</protein>
<dbReference type="InterPro" id="IPR001647">
    <property type="entry name" value="HTH_TetR"/>
</dbReference>
<dbReference type="RefSeq" id="WP_164473711.1">
    <property type="nucleotide sequence ID" value="NZ_CP033972.1"/>
</dbReference>
<name>A0A3G8JGT4_9ACTN</name>
<dbReference type="AlphaFoldDB" id="A0A3G8JGT4"/>
<feature type="domain" description="HTH tetR-type" evidence="4">
    <location>
        <begin position="22"/>
        <end position="82"/>
    </location>
</feature>
<dbReference type="Proteomes" id="UP000271469">
    <property type="component" value="Chromosome"/>
</dbReference>
<dbReference type="InterPro" id="IPR036271">
    <property type="entry name" value="Tet_transcr_reg_TetR-rel_C_sf"/>
</dbReference>
<dbReference type="PROSITE" id="PS50977">
    <property type="entry name" value="HTH_TETR_2"/>
    <property type="match status" value="1"/>
</dbReference>
<dbReference type="SUPFAM" id="SSF46689">
    <property type="entry name" value="Homeodomain-like"/>
    <property type="match status" value="1"/>
</dbReference>
<evidence type="ECO:0000313" key="5">
    <source>
        <dbReference type="EMBL" id="AZG43815.1"/>
    </source>
</evidence>
<organism evidence="5 6">
    <name type="scientific">Gordonia insulae</name>
    <dbReference type="NCBI Taxonomy" id="2420509"/>
    <lineage>
        <taxon>Bacteria</taxon>
        <taxon>Bacillati</taxon>
        <taxon>Actinomycetota</taxon>
        <taxon>Actinomycetes</taxon>
        <taxon>Mycobacteriales</taxon>
        <taxon>Gordoniaceae</taxon>
        <taxon>Gordonia</taxon>
    </lineage>
</organism>
<dbReference type="KEGG" id="gom:D7316_00385"/>
<evidence type="ECO:0000313" key="6">
    <source>
        <dbReference type="Proteomes" id="UP000271469"/>
    </source>
</evidence>
<reference evidence="5 6" key="1">
    <citation type="submission" date="2018-11" db="EMBL/GenBank/DDBJ databases">
        <title>Gordonia insulae sp. nov., isolated from an island soil.</title>
        <authorList>
            <person name="Kim Y.S."/>
            <person name="Kim S.B."/>
        </authorList>
    </citation>
    <scope>NUCLEOTIDE SEQUENCE [LARGE SCALE GENOMIC DNA]</scope>
    <source>
        <strain evidence="5 6">MMS17-SY073</strain>
    </source>
</reference>
<dbReference type="PANTHER" id="PTHR30055">
    <property type="entry name" value="HTH-TYPE TRANSCRIPTIONAL REGULATOR RUTR"/>
    <property type="match status" value="1"/>
</dbReference>
<keyword evidence="6" id="KW-1185">Reference proteome</keyword>
<feature type="DNA-binding region" description="H-T-H motif" evidence="2">
    <location>
        <begin position="45"/>
        <end position="64"/>
    </location>
</feature>
<dbReference type="Gene3D" id="1.10.357.10">
    <property type="entry name" value="Tetracycline Repressor, domain 2"/>
    <property type="match status" value="1"/>
</dbReference>
<gene>
    <name evidence="5" type="primary">betI_1</name>
    <name evidence="5" type="ORF">D7316_00385</name>
</gene>